<evidence type="ECO:0000313" key="10">
    <source>
        <dbReference type="Proteomes" id="UP001337655"/>
    </source>
</evidence>
<feature type="transmembrane region" description="Helical" evidence="8">
    <location>
        <begin position="350"/>
        <end position="368"/>
    </location>
</feature>
<sequence length="686" mass="76157">MADVSIGSDIFAVVALLAISLLVLLLIRYYLPLRSTPGYLLFPVFLGLALPCSIILLVPIDLASAEGGSSRGIWLPERAVLVAWRVTYWLTFLLTWWLLPLVGEYVDSGFRDTRSRILYSLRSNARYQLIVLGTGVAGLVYYILQNGFNISSIKGMVMALAYAWGLILAIGLMGHGLVALPRRLYRTASVSGKLRMLQTQAPKTKDKLDEAVEKLEELENTVTQLKQRKSGTGRDLQEWIDELADTTAPPAPRPGTAAAVGAAGAKIPAVITEAYLAELTRKLKRARHKEARFVNEWNNICQQAQDAQTILDSVSSKSLDFGIEQDTLMSRLTFITPGMRYQLYAKAMPGLRLALSVCFGLASVMVIWSEIVRSFAPKISFINLTVVHHPNSDDGKIGLAGQVIAAAWLLYMDACALYAMTDVKVWGNRALVKRQTYAESACWYSLQVAKLTVPLSYNFITMLRADVYKETSFYKFLGQLINLTPLGKGFSAFFPCFLLLPVLATLFNLYGRTKNVFGFGILEDETDGNPSGFGTGGWREGRALIERELQSRSEGGARVGLAARGDSLDIERQAGTRSGTSTPPQRARAQREALLPPRVQEANRQFNSITNQEEEDDSVRHFYQDFTERVRNTFDTVDRPDWMRNLGSGVTVPKWMQSDERDNSSGPASTISRWFGGRAEDGRVRL</sequence>
<feature type="transmembrane region" description="Helical" evidence="8">
    <location>
        <begin position="39"/>
        <end position="60"/>
    </location>
</feature>
<feature type="transmembrane region" description="Helical" evidence="8">
    <location>
        <begin position="156"/>
        <end position="180"/>
    </location>
</feature>
<keyword evidence="6" id="KW-0175">Coiled coil</keyword>
<dbReference type="AlphaFoldDB" id="A0AAV9PM20"/>
<comment type="subcellular location">
    <subcellularLocation>
        <location evidence="1">Membrane</location>
        <topology evidence="1">Multi-pass membrane protein</topology>
    </subcellularLocation>
</comment>
<reference evidence="9 10" key="1">
    <citation type="submission" date="2023-08" db="EMBL/GenBank/DDBJ databases">
        <title>Black Yeasts Isolated from many extreme environments.</title>
        <authorList>
            <person name="Coleine C."/>
            <person name="Stajich J.E."/>
            <person name="Selbmann L."/>
        </authorList>
    </citation>
    <scope>NUCLEOTIDE SEQUENCE [LARGE SCALE GENOMIC DNA]</scope>
    <source>
        <strain evidence="9 10">CCFEE 5935</strain>
    </source>
</reference>
<evidence type="ECO:0000256" key="6">
    <source>
        <dbReference type="SAM" id="Coils"/>
    </source>
</evidence>
<feature type="transmembrane region" description="Helical" evidence="8">
    <location>
        <begin position="441"/>
        <end position="460"/>
    </location>
</feature>
<gene>
    <name evidence="9" type="ORF">LTR77_002456</name>
</gene>
<dbReference type="InterPro" id="IPR006876">
    <property type="entry name" value="LMBR1-like_membr_prot"/>
</dbReference>
<dbReference type="GO" id="GO:0016020">
    <property type="term" value="C:membrane"/>
    <property type="evidence" value="ECO:0007669"/>
    <property type="project" value="UniProtKB-SubCell"/>
</dbReference>
<comment type="similarity">
    <text evidence="2">Belongs to the LIMR family.</text>
</comment>
<feature type="transmembrane region" description="Helical" evidence="8">
    <location>
        <begin position="127"/>
        <end position="144"/>
    </location>
</feature>
<dbReference type="RefSeq" id="XP_064662470.1">
    <property type="nucleotide sequence ID" value="XM_064799715.1"/>
</dbReference>
<feature type="coiled-coil region" evidence="6">
    <location>
        <begin position="201"/>
        <end position="235"/>
    </location>
</feature>
<evidence type="ECO:0000256" key="2">
    <source>
        <dbReference type="ARBA" id="ARBA00010487"/>
    </source>
</evidence>
<accession>A0AAV9PM20</accession>
<dbReference type="Proteomes" id="UP001337655">
    <property type="component" value="Unassembled WGS sequence"/>
</dbReference>
<dbReference type="InterPro" id="IPR051584">
    <property type="entry name" value="GPCR-associated_LMBR1"/>
</dbReference>
<keyword evidence="3 8" id="KW-0812">Transmembrane</keyword>
<comment type="caution">
    <text evidence="9">The sequence shown here is derived from an EMBL/GenBank/DDBJ whole genome shotgun (WGS) entry which is preliminary data.</text>
</comment>
<keyword evidence="4 8" id="KW-1133">Transmembrane helix</keyword>
<dbReference type="EMBL" id="JAVRRT010000003">
    <property type="protein sequence ID" value="KAK5173775.1"/>
    <property type="molecule type" value="Genomic_DNA"/>
</dbReference>
<evidence type="ECO:0008006" key="11">
    <source>
        <dbReference type="Google" id="ProtNLM"/>
    </source>
</evidence>
<feature type="transmembrane region" description="Helical" evidence="8">
    <location>
        <begin position="6"/>
        <end position="27"/>
    </location>
</feature>
<evidence type="ECO:0000313" key="9">
    <source>
        <dbReference type="EMBL" id="KAK5173775.1"/>
    </source>
</evidence>
<dbReference type="PANTHER" id="PTHR21355:SF0">
    <property type="entry name" value="G-PROTEIN COUPLED RECEPTOR-ASSOCIATED PROTEIN LMBRD2"/>
    <property type="match status" value="1"/>
</dbReference>
<feature type="transmembrane region" description="Helical" evidence="8">
    <location>
        <begin position="490"/>
        <end position="510"/>
    </location>
</feature>
<evidence type="ECO:0000256" key="5">
    <source>
        <dbReference type="ARBA" id="ARBA00023136"/>
    </source>
</evidence>
<organism evidence="9 10">
    <name type="scientific">Saxophila tyrrhenica</name>
    <dbReference type="NCBI Taxonomy" id="1690608"/>
    <lineage>
        <taxon>Eukaryota</taxon>
        <taxon>Fungi</taxon>
        <taxon>Dikarya</taxon>
        <taxon>Ascomycota</taxon>
        <taxon>Pezizomycotina</taxon>
        <taxon>Dothideomycetes</taxon>
        <taxon>Dothideomycetidae</taxon>
        <taxon>Mycosphaerellales</taxon>
        <taxon>Extremaceae</taxon>
        <taxon>Saxophila</taxon>
    </lineage>
</organism>
<feature type="transmembrane region" description="Helical" evidence="8">
    <location>
        <begin position="399"/>
        <end position="420"/>
    </location>
</feature>
<name>A0AAV9PM20_9PEZI</name>
<dbReference type="Pfam" id="PF04791">
    <property type="entry name" value="LMBR1"/>
    <property type="match status" value="1"/>
</dbReference>
<evidence type="ECO:0000256" key="3">
    <source>
        <dbReference type="ARBA" id="ARBA00022692"/>
    </source>
</evidence>
<feature type="region of interest" description="Disordered" evidence="7">
    <location>
        <begin position="656"/>
        <end position="686"/>
    </location>
</feature>
<dbReference type="GeneID" id="89923803"/>
<keyword evidence="5 8" id="KW-0472">Membrane</keyword>
<evidence type="ECO:0000256" key="7">
    <source>
        <dbReference type="SAM" id="MobiDB-lite"/>
    </source>
</evidence>
<evidence type="ECO:0000256" key="8">
    <source>
        <dbReference type="SAM" id="Phobius"/>
    </source>
</evidence>
<feature type="region of interest" description="Disordered" evidence="7">
    <location>
        <begin position="569"/>
        <end position="590"/>
    </location>
</feature>
<protein>
    <recommendedName>
        <fullName evidence="11">Lysosomal cobalamin transporter</fullName>
    </recommendedName>
</protein>
<evidence type="ECO:0000256" key="4">
    <source>
        <dbReference type="ARBA" id="ARBA00022989"/>
    </source>
</evidence>
<feature type="transmembrane region" description="Helical" evidence="8">
    <location>
        <begin position="86"/>
        <end position="106"/>
    </location>
</feature>
<dbReference type="PANTHER" id="PTHR21355">
    <property type="entry name" value="G-PROTEIN COUPLED RECEPTOR-ASSOCIATED PROTEIN LMBRD2"/>
    <property type="match status" value="1"/>
</dbReference>
<feature type="compositionally biased region" description="Polar residues" evidence="7">
    <location>
        <begin position="575"/>
        <end position="584"/>
    </location>
</feature>
<keyword evidence="10" id="KW-1185">Reference proteome</keyword>
<evidence type="ECO:0000256" key="1">
    <source>
        <dbReference type="ARBA" id="ARBA00004141"/>
    </source>
</evidence>
<proteinExistence type="inferred from homology"/>